<dbReference type="EC" id="6.3.2.1" evidence="8"/>
<comment type="function">
    <text evidence="8">Catalyzes the condensation of pantoate with beta-alanine in an ATP-dependent reaction via a pantoyl-adenylate intermediate.</text>
</comment>
<dbReference type="InterPro" id="IPR042176">
    <property type="entry name" value="Pantoate_ligase_C"/>
</dbReference>
<evidence type="ECO:0000256" key="4">
    <source>
        <dbReference type="ARBA" id="ARBA00022655"/>
    </source>
</evidence>
<dbReference type="HAMAP" id="MF_00158">
    <property type="entry name" value="PanC"/>
    <property type="match status" value="1"/>
</dbReference>
<comment type="catalytic activity">
    <reaction evidence="7 8">
        <text>(R)-pantoate + beta-alanine + ATP = (R)-pantothenate + AMP + diphosphate + H(+)</text>
        <dbReference type="Rhea" id="RHEA:10912"/>
        <dbReference type="ChEBI" id="CHEBI:15378"/>
        <dbReference type="ChEBI" id="CHEBI:15980"/>
        <dbReference type="ChEBI" id="CHEBI:29032"/>
        <dbReference type="ChEBI" id="CHEBI:30616"/>
        <dbReference type="ChEBI" id="CHEBI:33019"/>
        <dbReference type="ChEBI" id="CHEBI:57966"/>
        <dbReference type="ChEBI" id="CHEBI:456215"/>
        <dbReference type="EC" id="6.3.2.1"/>
    </reaction>
</comment>
<comment type="similarity">
    <text evidence="2 8">Belongs to the pantothenate synthetase family.</text>
</comment>
<feature type="binding site" evidence="8">
    <location>
        <begin position="146"/>
        <end position="149"/>
    </location>
    <ligand>
        <name>ATP</name>
        <dbReference type="ChEBI" id="CHEBI:30616"/>
    </ligand>
</feature>
<comment type="miscellaneous">
    <text evidence="8">The reaction proceeds by a bi uni uni bi ping pong mechanism.</text>
</comment>
<dbReference type="InterPro" id="IPR014729">
    <property type="entry name" value="Rossmann-like_a/b/a_fold"/>
</dbReference>
<dbReference type="EMBL" id="DSTT01000006">
    <property type="protein sequence ID" value="HFK24426.1"/>
    <property type="molecule type" value="Genomic_DNA"/>
</dbReference>
<reference evidence="9" key="1">
    <citation type="journal article" date="2020" name="mSystems">
        <title>Genome- and Community-Level Interaction Insights into Carbon Utilization and Element Cycling Functions of Hydrothermarchaeota in Hydrothermal Sediment.</title>
        <authorList>
            <person name="Zhou Z."/>
            <person name="Liu Y."/>
            <person name="Xu W."/>
            <person name="Pan J."/>
            <person name="Luo Z.H."/>
            <person name="Li M."/>
        </authorList>
    </citation>
    <scope>NUCLEOTIDE SEQUENCE [LARGE SCALE GENOMIC DNA]</scope>
    <source>
        <strain evidence="9">SpSt-464</strain>
    </source>
</reference>
<dbReference type="InterPro" id="IPR004821">
    <property type="entry name" value="Cyt_trans-like"/>
</dbReference>
<keyword evidence="5 8" id="KW-0547">Nucleotide-binding</keyword>
<dbReference type="FunFam" id="3.30.1300.10:FF:000001">
    <property type="entry name" value="Pantothenate synthetase"/>
    <property type="match status" value="1"/>
</dbReference>
<dbReference type="GO" id="GO:0004592">
    <property type="term" value="F:pantoate-beta-alanine ligase activity"/>
    <property type="evidence" value="ECO:0007669"/>
    <property type="project" value="UniProtKB-UniRule"/>
</dbReference>
<feature type="binding site" evidence="8">
    <location>
        <position position="175"/>
    </location>
    <ligand>
        <name>ATP</name>
        <dbReference type="ChEBI" id="CHEBI:30616"/>
    </ligand>
</feature>
<comment type="caution">
    <text evidence="9">The sequence shown here is derived from an EMBL/GenBank/DDBJ whole genome shotgun (WGS) entry which is preliminary data.</text>
</comment>
<dbReference type="AlphaFoldDB" id="A0A7C3NHE9"/>
<dbReference type="PANTHER" id="PTHR21299:SF1">
    <property type="entry name" value="PANTOATE--BETA-ALANINE LIGASE"/>
    <property type="match status" value="1"/>
</dbReference>
<evidence type="ECO:0000256" key="1">
    <source>
        <dbReference type="ARBA" id="ARBA00004990"/>
    </source>
</evidence>
<keyword evidence="4 8" id="KW-0566">Pantothenate biosynthesis</keyword>
<keyword evidence="8" id="KW-0963">Cytoplasm</keyword>
<accession>A0A7C3NHE9</accession>
<dbReference type="GO" id="GO:0005829">
    <property type="term" value="C:cytosol"/>
    <property type="evidence" value="ECO:0007669"/>
    <property type="project" value="TreeGrafter"/>
</dbReference>
<feature type="binding site" evidence="8">
    <location>
        <position position="61"/>
    </location>
    <ligand>
        <name>(R)-pantoate</name>
        <dbReference type="ChEBI" id="CHEBI:15980"/>
    </ligand>
</feature>
<protein>
    <recommendedName>
        <fullName evidence="8">Pantothenate synthetase</fullName>
        <shortName evidence="8">PS</shortName>
        <ecNumber evidence="8">6.3.2.1</ecNumber>
    </recommendedName>
    <alternativeName>
        <fullName evidence="8">Pantoate--beta-alanine ligase</fullName>
    </alternativeName>
    <alternativeName>
        <fullName evidence="8">Pantoate-activating enzyme</fullName>
    </alternativeName>
</protein>
<feature type="binding site" evidence="8">
    <location>
        <position position="152"/>
    </location>
    <ligand>
        <name>(R)-pantoate</name>
        <dbReference type="ChEBI" id="CHEBI:15980"/>
    </ligand>
</feature>
<organism evidence="9">
    <name type="scientific">candidate division WOR-3 bacterium</name>
    <dbReference type="NCBI Taxonomy" id="2052148"/>
    <lineage>
        <taxon>Bacteria</taxon>
        <taxon>Bacteria division WOR-3</taxon>
    </lineage>
</organism>
<dbReference type="InterPro" id="IPR003721">
    <property type="entry name" value="Pantoate_ligase"/>
</dbReference>
<evidence type="ECO:0000256" key="2">
    <source>
        <dbReference type="ARBA" id="ARBA00009256"/>
    </source>
</evidence>
<dbReference type="NCBIfam" id="TIGR00018">
    <property type="entry name" value="panC"/>
    <property type="match status" value="1"/>
</dbReference>
<evidence type="ECO:0000256" key="5">
    <source>
        <dbReference type="ARBA" id="ARBA00022741"/>
    </source>
</evidence>
<dbReference type="PANTHER" id="PTHR21299">
    <property type="entry name" value="CYTIDYLATE KINASE/PANTOATE-BETA-ALANINE LIGASE"/>
    <property type="match status" value="1"/>
</dbReference>
<dbReference type="GO" id="GO:0015940">
    <property type="term" value="P:pantothenate biosynthetic process"/>
    <property type="evidence" value="ECO:0007669"/>
    <property type="project" value="UniProtKB-UniRule"/>
</dbReference>
<evidence type="ECO:0000313" key="9">
    <source>
        <dbReference type="EMBL" id="HFK24426.1"/>
    </source>
</evidence>
<proteinExistence type="inferred from homology"/>
<feature type="binding site" evidence="8">
    <location>
        <position position="61"/>
    </location>
    <ligand>
        <name>beta-alanine</name>
        <dbReference type="ChEBI" id="CHEBI:57966"/>
    </ligand>
</feature>
<dbReference type="SUPFAM" id="SSF52374">
    <property type="entry name" value="Nucleotidylyl transferase"/>
    <property type="match status" value="1"/>
</dbReference>
<evidence type="ECO:0000256" key="7">
    <source>
        <dbReference type="ARBA" id="ARBA00048258"/>
    </source>
</evidence>
<feature type="binding site" evidence="8">
    <location>
        <begin position="30"/>
        <end position="37"/>
    </location>
    <ligand>
        <name>ATP</name>
        <dbReference type="ChEBI" id="CHEBI:30616"/>
    </ligand>
</feature>
<dbReference type="Gene3D" id="3.30.1300.10">
    <property type="entry name" value="Pantoate-beta-alanine ligase, C-terminal domain"/>
    <property type="match status" value="1"/>
</dbReference>
<name>A0A7C3NHE9_UNCW3</name>
<comment type="pathway">
    <text evidence="1 8">Cofactor biosynthesis; (R)-pantothenate biosynthesis; (R)-pantothenate from (R)-pantoate and beta-alanine: step 1/1.</text>
</comment>
<dbReference type="FunFam" id="3.40.50.620:FF:000013">
    <property type="entry name" value="Pantothenate synthetase"/>
    <property type="match status" value="1"/>
</dbReference>
<sequence>MKTYTSIESLKKELKNLKKKNRSIGLVPTMGYLHKGHISLIKRARKDNDIVVASIYVNPLQFGVNEDYGRYPRDLERDKRMLKENGCDILFAPSDKEMYKEQLVSVRIKDLSEKLCGISRPTHFEGVLTVVAKLFNIVTPDRAYFGEKDFQQYLIIKKMVEDLNFNLKVIACPIVREKDGLAMSSRNTYLSEDERKRALVLYRSLKAGKEIIEKSGDIKKAKETIREIIENEKPDRIDYIEIYDENGLKEITNDTKYCRIFLAVFFGKTRLIDNMRAKLK</sequence>
<dbReference type="GO" id="GO:0005524">
    <property type="term" value="F:ATP binding"/>
    <property type="evidence" value="ECO:0007669"/>
    <property type="project" value="UniProtKB-KW"/>
</dbReference>
<feature type="active site" description="Proton donor" evidence="8">
    <location>
        <position position="37"/>
    </location>
</feature>
<dbReference type="Pfam" id="PF02569">
    <property type="entry name" value="Pantoate_ligase"/>
    <property type="match status" value="1"/>
</dbReference>
<comment type="subcellular location">
    <subcellularLocation>
        <location evidence="8">Cytoplasm</location>
    </subcellularLocation>
</comment>
<dbReference type="CDD" id="cd00560">
    <property type="entry name" value="PanC"/>
    <property type="match status" value="1"/>
</dbReference>
<keyword evidence="6 8" id="KW-0067">ATP-binding</keyword>
<keyword evidence="3 8" id="KW-0436">Ligase</keyword>
<comment type="subunit">
    <text evidence="8">Homodimer.</text>
</comment>
<evidence type="ECO:0000256" key="6">
    <source>
        <dbReference type="ARBA" id="ARBA00022840"/>
    </source>
</evidence>
<feature type="binding site" evidence="8">
    <location>
        <begin position="183"/>
        <end position="186"/>
    </location>
    <ligand>
        <name>ATP</name>
        <dbReference type="ChEBI" id="CHEBI:30616"/>
    </ligand>
</feature>
<gene>
    <name evidence="8" type="primary">panC</name>
    <name evidence="9" type="ORF">ENS15_07265</name>
</gene>
<evidence type="ECO:0000256" key="8">
    <source>
        <dbReference type="HAMAP-Rule" id="MF_00158"/>
    </source>
</evidence>
<dbReference type="NCBIfam" id="TIGR00125">
    <property type="entry name" value="cyt_tran_rel"/>
    <property type="match status" value="1"/>
</dbReference>
<evidence type="ECO:0000256" key="3">
    <source>
        <dbReference type="ARBA" id="ARBA00022598"/>
    </source>
</evidence>
<dbReference type="UniPathway" id="UPA00028">
    <property type="reaction ID" value="UER00005"/>
</dbReference>
<dbReference type="Gene3D" id="3.40.50.620">
    <property type="entry name" value="HUPs"/>
    <property type="match status" value="1"/>
</dbReference>